<evidence type="ECO:0000256" key="7">
    <source>
        <dbReference type="ARBA" id="ARBA00060552"/>
    </source>
</evidence>
<comment type="caution">
    <text evidence="9">Lacks conserved residue(s) required for the propagation of feature annotation.</text>
</comment>
<gene>
    <name evidence="11" type="primary">trmB_1</name>
    <name evidence="9" type="synonym">trmB</name>
    <name evidence="11" type="ORF">PCE31107_01171</name>
</gene>
<dbReference type="Proteomes" id="UP000396788">
    <property type="component" value="Unassembled WGS sequence"/>
</dbReference>
<evidence type="ECO:0000256" key="10">
    <source>
        <dbReference type="SAM" id="MobiDB-lite"/>
    </source>
</evidence>
<feature type="binding site" evidence="9">
    <location>
        <position position="145"/>
    </location>
    <ligand>
        <name>S-adenosyl-L-methionine</name>
        <dbReference type="ChEBI" id="CHEBI:59789"/>
    </ligand>
</feature>
<keyword evidence="5 9" id="KW-0949">S-adenosyl-L-methionine</keyword>
<evidence type="ECO:0000256" key="1">
    <source>
        <dbReference type="ARBA" id="ARBA00000142"/>
    </source>
</evidence>
<reference evidence="11 12" key="1">
    <citation type="submission" date="2019-08" db="EMBL/GenBank/DDBJ databases">
        <authorList>
            <person name="Peeters C."/>
        </authorList>
    </citation>
    <scope>NUCLEOTIDE SEQUENCE [LARGE SCALE GENOMIC DNA]</scope>
    <source>
        <strain evidence="11 12">LMG 31107</strain>
    </source>
</reference>
<feature type="binding site" evidence="9">
    <location>
        <begin position="266"/>
        <end position="269"/>
    </location>
    <ligand>
        <name>substrate</name>
    </ligand>
</feature>
<feature type="region of interest" description="Disordered" evidence="10">
    <location>
        <begin position="1"/>
        <end position="68"/>
    </location>
</feature>
<dbReference type="GO" id="GO:0043527">
    <property type="term" value="C:tRNA methyltransferase complex"/>
    <property type="evidence" value="ECO:0007669"/>
    <property type="project" value="TreeGrafter"/>
</dbReference>
<evidence type="ECO:0000256" key="5">
    <source>
        <dbReference type="ARBA" id="ARBA00022691"/>
    </source>
</evidence>
<dbReference type="EC" id="2.1.1.33" evidence="9"/>
<evidence type="ECO:0000256" key="8">
    <source>
        <dbReference type="ARBA" id="ARBA00060767"/>
    </source>
</evidence>
<dbReference type="InterPro" id="IPR055361">
    <property type="entry name" value="tRNA_methyltr_TrmB_bact"/>
</dbReference>
<comment type="function">
    <text evidence="2 9">Catalyzes the formation of N(7)-methylguanine at position 46 (m7G46) in tRNA.</text>
</comment>
<dbReference type="PANTHER" id="PTHR23417">
    <property type="entry name" value="3-DEOXY-D-MANNO-OCTULOSONIC-ACID TRANSFERASE/TRNA GUANINE-N 7 - -METHYLTRANSFERASE"/>
    <property type="match status" value="1"/>
</dbReference>
<accession>A0A5E4T660</accession>
<comment type="pathway">
    <text evidence="7 9">tRNA modification; N(7)-methylguanine-tRNA biosynthesis.</text>
</comment>
<dbReference type="HAMAP" id="MF_01057">
    <property type="entry name" value="tRNA_methyltr_TrmB"/>
    <property type="match status" value="1"/>
</dbReference>
<feature type="binding site" evidence="9">
    <location>
        <position position="120"/>
    </location>
    <ligand>
        <name>S-adenosyl-L-methionine</name>
        <dbReference type="ChEBI" id="CHEBI:59789"/>
    </ligand>
</feature>
<keyword evidence="3 9" id="KW-0489">Methyltransferase</keyword>
<dbReference type="Pfam" id="PF02390">
    <property type="entry name" value="Methyltransf_4"/>
    <property type="match status" value="1"/>
</dbReference>
<evidence type="ECO:0000313" key="12">
    <source>
        <dbReference type="Proteomes" id="UP000396788"/>
    </source>
</evidence>
<feature type="binding site" evidence="9">
    <location>
        <position position="231"/>
    </location>
    <ligand>
        <name>substrate</name>
    </ligand>
</feature>
<dbReference type="EMBL" id="CABPRY010000002">
    <property type="protein sequence ID" value="VVD82058.1"/>
    <property type="molecule type" value="Genomic_DNA"/>
</dbReference>
<proteinExistence type="inferred from homology"/>
<evidence type="ECO:0000256" key="9">
    <source>
        <dbReference type="HAMAP-Rule" id="MF_01057"/>
    </source>
</evidence>
<dbReference type="UniPathway" id="UPA00989"/>
<comment type="similarity">
    <text evidence="8 9">Belongs to the class I-like SAM-binding methyltransferase superfamily. TrmB family.</text>
</comment>
<protein>
    <recommendedName>
        <fullName evidence="9">tRNA (guanine-N(7)-)-methyltransferase</fullName>
        <ecNumber evidence="9">2.1.1.33</ecNumber>
    </recommendedName>
    <alternativeName>
        <fullName evidence="9">tRNA (guanine(46)-N(7))-methyltransferase</fullName>
    </alternativeName>
    <alternativeName>
        <fullName evidence="9">tRNA(m7G46)-methyltransferase</fullName>
    </alternativeName>
</protein>
<dbReference type="Gene3D" id="3.40.50.150">
    <property type="entry name" value="Vaccinia Virus protein VP39"/>
    <property type="match status" value="1"/>
</dbReference>
<dbReference type="AlphaFoldDB" id="A0A5E4T660"/>
<dbReference type="CDD" id="cd02440">
    <property type="entry name" value="AdoMet_MTases"/>
    <property type="match status" value="1"/>
</dbReference>
<dbReference type="SUPFAM" id="SSF53335">
    <property type="entry name" value="S-adenosyl-L-methionine-dependent methyltransferases"/>
    <property type="match status" value="1"/>
</dbReference>
<dbReference type="InterPro" id="IPR003358">
    <property type="entry name" value="tRNA_(Gua-N-7)_MeTrfase_Trmb"/>
</dbReference>
<evidence type="ECO:0000256" key="6">
    <source>
        <dbReference type="ARBA" id="ARBA00022694"/>
    </source>
</evidence>
<comment type="catalytic activity">
    <reaction evidence="1 9">
        <text>guanosine(46) in tRNA + S-adenosyl-L-methionine = N(7)-methylguanosine(46) in tRNA + S-adenosyl-L-homocysteine</text>
        <dbReference type="Rhea" id="RHEA:42708"/>
        <dbReference type="Rhea" id="RHEA-COMP:10188"/>
        <dbReference type="Rhea" id="RHEA-COMP:10189"/>
        <dbReference type="ChEBI" id="CHEBI:57856"/>
        <dbReference type="ChEBI" id="CHEBI:59789"/>
        <dbReference type="ChEBI" id="CHEBI:74269"/>
        <dbReference type="ChEBI" id="CHEBI:74480"/>
        <dbReference type="EC" id="2.1.1.33"/>
    </reaction>
</comment>
<feature type="compositionally biased region" description="Basic and acidic residues" evidence="10">
    <location>
        <begin position="29"/>
        <end position="39"/>
    </location>
</feature>
<evidence type="ECO:0000256" key="2">
    <source>
        <dbReference type="ARBA" id="ARBA00003015"/>
    </source>
</evidence>
<evidence type="ECO:0000256" key="3">
    <source>
        <dbReference type="ARBA" id="ARBA00022603"/>
    </source>
</evidence>
<feature type="binding site" evidence="9">
    <location>
        <position position="195"/>
    </location>
    <ligand>
        <name>S-adenosyl-L-methionine</name>
        <dbReference type="ChEBI" id="CHEBI:59789"/>
    </ligand>
</feature>
<evidence type="ECO:0000256" key="4">
    <source>
        <dbReference type="ARBA" id="ARBA00022679"/>
    </source>
</evidence>
<feature type="binding site" evidence="9">
    <location>
        <position position="199"/>
    </location>
    <ligand>
        <name>substrate</name>
    </ligand>
</feature>
<evidence type="ECO:0000313" key="11">
    <source>
        <dbReference type="EMBL" id="VVD82058.1"/>
    </source>
</evidence>
<keyword evidence="6 9" id="KW-0819">tRNA processing</keyword>
<feature type="binding site" evidence="9">
    <location>
        <position position="172"/>
    </location>
    <ligand>
        <name>S-adenosyl-L-methionine</name>
        <dbReference type="ChEBI" id="CHEBI:59789"/>
    </ligand>
</feature>
<organism evidence="11 12">
    <name type="scientific">Pandoraea cepalis</name>
    <dbReference type="NCBI Taxonomy" id="2508294"/>
    <lineage>
        <taxon>Bacteria</taxon>
        <taxon>Pseudomonadati</taxon>
        <taxon>Pseudomonadota</taxon>
        <taxon>Betaproteobacteria</taxon>
        <taxon>Burkholderiales</taxon>
        <taxon>Burkholderiaceae</taxon>
        <taxon>Pandoraea</taxon>
    </lineage>
</organism>
<feature type="compositionally biased region" description="Basic and acidic residues" evidence="10">
    <location>
        <begin position="53"/>
        <end position="66"/>
    </location>
</feature>
<dbReference type="GO" id="GO:0008176">
    <property type="term" value="F:tRNA (guanine(46)-N7)-methyltransferase activity"/>
    <property type="evidence" value="ECO:0007669"/>
    <property type="project" value="UniProtKB-UniRule"/>
</dbReference>
<dbReference type="NCBIfam" id="TIGR00091">
    <property type="entry name" value="tRNA (guanosine(46)-N7)-methyltransferase TrmB"/>
    <property type="match status" value="1"/>
</dbReference>
<dbReference type="InterPro" id="IPR029063">
    <property type="entry name" value="SAM-dependent_MTases_sf"/>
</dbReference>
<keyword evidence="4 9" id="KW-0808">Transferase</keyword>
<sequence length="288" mass="31973">MPDVPPAAAFLDKPSPRRLFVSMTNHGHPPADDAHPAHDDDADLGAPQSNATGDHDTHVDPNDVAHPRRIRSFVRRAGRSSEAQKRAFDVLGPQFLLPYAPEPLDWPAAFARADAPRILEIGFGMGDGTAYIAKLRPEDDFLGVEVHEPGVGALLKRIGETPLSNVRIIAHDAVEVVQHMLPEGSLDGVHVFFPDPWHKKRHHKRRLLQPPFVALLASRLKPGGYLHCATDWQEYAEQMLEVLGGEPTLENTADGYAPRPDYRPVTKFENRGLRLGHGVWDLVFRKRG</sequence>
<name>A0A5E4T660_9BURK</name>
<dbReference type="FunFam" id="3.40.50.150:FF:000035">
    <property type="entry name" value="tRNA (guanine-N(7)-)-methyltransferase"/>
    <property type="match status" value="1"/>
</dbReference>
<dbReference type="PROSITE" id="PS51625">
    <property type="entry name" value="SAM_MT_TRMB"/>
    <property type="match status" value="1"/>
</dbReference>
<dbReference type="PANTHER" id="PTHR23417:SF14">
    <property type="entry name" value="PENTACOTRIPEPTIDE-REPEAT REGION OF PRORP DOMAIN-CONTAINING PROTEIN"/>
    <property type="match status" value="1"/>
</dbReference>